<dbReference type="EMBL" id="CP108473">
    <property type="protein sequence ID" value="WUS22991.1"/>
    <property type="molecule type" value="Genomic_DNA"/>
</dbReference>
<dbReference type="Proteomes" id="UP001432292">
    <property type="component" value="Chromosome"/>
</dbReference>
<proteinExistence type="predicted"/>
<dbReference type="RefSeq" id="WP_159470134.1">
    <property type="nucleotide sequence ID" value="NZ_BAAATH010000016.1"/>
</dbReference>
<accession>A0A640RZL8</accession>
<dbReference type="EMBL" id="BLIN01000002">
    <property type="protein sequence ID" value="GFE04603.1"/>
    <property type="molecule type" value="Genomic_DNA"/>
</dbReference>
<gene>
    <name evidence="4" type="ORF">OG727_12270</name>
    <name evidence="3" type="ORF">Scani_08710</name>
</gene>
<dbReference type="Proteomes" id="UP000435837">
    <property type="component" value="Unassembled WGS sequence"/>
</dbReference>
<dbReference type="GeneID" id="96638235"/>
<feature type="transmembrane region" description="Helical" evidence="2">
    <location>
        <begin position="33"/>
        <end position="53"/>
    </location>
</feature>
<evidence type="ECO:0000313" key="3">
    <source>
        <dbReference type="EMBL" id="GFE04603.1"/>
    </source>
</evidence>
<keyword evidence="2" id="KW-1133">Transmembrane helix</keyword>
<reference evidence="4" key="2">
    <citation type="submission" date="2022-10" db="EMBL/GenBank/DDBJ databases">
        <title>The complete genomes of actinobacterial strains from the NBC collection.</title>
        <authorList>
            <person name="Joergensen T.S."/>
            <person name="Alvarez Arevalo M."/>
            <person name="Sterndorff E.B."/>
            <person name="Faurdal D."/>
            <person name="Vuksanovic O."/>
            <person name="Mourched A.-S."/>
            <person name="Charusanti P."/>
            <person name="Shaw S."/>
            <person name="Blin K."/>
            <person name="Weber T."/>
        </authorList>
    </citation>
    <scope>NUCLEOTIDE SEQUENCE</scope>
    <source>
        <strain evidence="4">NBC_01256</strain>
    </source>
</reference>
<protein>
    <submittedName>
        <fullName evidence="3">Uncharacterized protein</fullName>
    </submittedName>
</protein>
<evidence type="ECO:0000313" key="6">
    <source>
        <dbReference type="Proteomes" id="UP001432292"/>
    </source>
</evidence>
<feature type="region of interest" description="Disordered" evidence="1">
    <location>
        <begin position="1"/>
        <end position="23"/>
    </location>
</feature>
<keyword evidence="2" id="KW-0812">Transmembrane</keyword>
<keyword evidence="2" id="KW-0472">Membrane</keyword>
<evidence type="ECO:0000313" key="5">
    <source>
        <dbReference type="Proteomes" id="UP000435837"/>
    </source>
</evidence>
<keyword evidence="6" id="KW-1185">Reference proteome</keyword>
<organism evidence="3 5">
    <name type="scientific">Streptomyces caniferus</name>
    <dbReference type="NCBI Taxonomy" id="285557"/>
    <lineage>
        <taxon>Bacteria</taxon>
        <taxon>Bacillati</taxon>
        <taxon>Actinomycetota</taxon>
        <taxon>Actinomycetes</taxon>
        <taxon>Kitasatosporales</taxon>
        <taxon>Streptomycetaceae</taxon>
        <taxon>Streptomyces</taxon>
    </lineage>
</organism>
<name>A0A640RZL8_9ACTN</name>
<evidence type="ECO:0000256" key="2">
    <source>
        <dbReference type="SAM" id="Phobius"/>
    </source>
</evidence>
<sequence length="81" mass="7865">MSTGDEPRSEGGAQEGGRLVPQGAGSPLITQHAAVVFLLAVVIGLSVGGLTAASGKPWPVAAIAGLTAAGVSIQPAHRLIG</sequence>
<reference evidence="3 5" key="1">
    <citation type="submission" date="2019-12" db="EMBL/GenBank/DDBJ databases">
        <title>Whole genome shotgun sequence of Streptomyces caniferus NBRC 15389.</title>
        <authorList>
            <person name="Ichikawa N."/>
            <person name="Kimura A."/>
            <person name="Kitahashi Y."/>
            <person name="Komaki H."/>
            <person name="Tamura T."/>
        </authorList>
    </citation>
    <scope>NUCLEOTIDE SEQUENCE [LARGE SCALE GENOMIC DNA]</scope>
    <source>
        <strain evidence="3 5">NBRC 15389</strain>
    </source>
</reference>
<dbReference type="AlphaFoldDB" id="A0A640RZL8"/>
<evidence type="ECO:0000313" key="4">
    <source>
        <dbReference type="EMBL" id="WUS22991.1"/>
    </source>
</evidence>
<evidence type="ECO:0000256" key="1">
    <source>
        <dbReference type="SAM" id="MobiDB-lite"/>
    </source>
</evidence>